<evidence type="ECO:0000256" key="6">
    <source>
        <dbReference type="SAM" id="Coils"/>
    </source>
</evidence>
<protein>
    <recommendedName>
        <fullName evidence="4 5">Large ribosomal subunit protein uL29</fullName>
    </recommendedName>
</protein>
<evidence type="ECO:0000256" key="4">
    <source>
        <dbReference type="ARBA" id="ARBA00035204"/>
    </source>
</evidence>
<feature type="region of interest" description="Disordered" evidence="7">
    <location>
        <begin position="132"/>
        <end position="266"/>
    </location>
</feature>
<dbReference type="CDD" id="cd00427">
    <property type="entry name" value="Ribosomal_L29_HIP"/>
    <property type="match status" value="1"/>
</dbReference>
<feature type="compositionally biased region" description="Basic and acidic residues" evidence="7">
    <location>
        <begin position="153"/>
        <end position="165"/>
    </location>
</feature>
<feature type="compositionally biased region" description="Basic and acidic residues" evidence="7">
    <location>
        <begin position="220"/>
        <end position="231"/>
    </location>
</feature>
<organism evidence="8 9">
    <name type="scientific">Spiroplasma helicoides</name>
    <dbReference type="NCBI Taxonomy" id="216938"/>
    <lineage>
        <taxon>Bacteria</taxon>
        <taxon>Bacillati</taxon>
        <taxon>Mycoplasmatota</taxon>
        <taxon>Mollicutes</taxon>
        <taxon>Entomoplasmatales</taxon>
        <taxon>Spiroplasmataceae</taxon>
        <taxon>Spiroplasma</taxon>
    </lineage>
</organism>
<accession>A0A1B3SLK2</accession>
<evidence type="ECO:0000256" key="3">
    <source>
        <dbReference type="ARBA" id="ARBA00023274"/>
    </source>
</evidence>
<dbReference type="PANTHER" id="PTHR10916">
    <property type="entry name" value="60S RIBOSOMAL PROTEIN L35/50S RIBOSOMAL PROTEIN L29"/>
    <property type="match status" value="1"/>
</dbReference>
<feature type="coiled-coil region" evidence="6">
    <location>
        <begin position="80"/>
        <end position="107"/>
    </location>
</feature>
<keyword evidence="9" id="KW-1185">Reference proteome</keyword>
<dbReference type="Gene3D" id="1.10.287.310">
    <property type="match status" value="1"/>
</dbReference>
<dbReference type="SUPFAM" id="SSF46561">
    <property type="entry name" value="Ribosomal protein L29 (L29p)"/>
    <property type="match status" value="1"/>
</dbReference>
<name>A0A1B3SLK2_9MOLU</name>
<dbReference type="Pfam" id="PF00831">
    <property type="entry name" value="Ribosomal_L29"/>
    <property type="match status" value="1"/>
</dbReference>
<dbReference type="InterPro" id="IPR001854">
    <property type="entry name" value="Ribosomal_uL29"/>
</dbReference>
<evidence type="ECO:0000313" key="9">
    <source>
        <dbReference type="Proteomes" id="UP000094378"/>
    </source>
</evidence>
<dbReference type="InterPro" id="IPR018254">
    <property type="entry name" value="Ribosomal_uL29_CS"/>
</dbReference>
<dbReference type="Proteomes" id="UP000094378">
    <property type="component" value="Chromosome"/>
</dbReference>
<dbReference type="InterPro" id="IPR050063">
    <property type="entry name" value="Ribosomal_protein_uL29"/>
</dbReference>
<evidence type="ECO:0000256" key="1">
    <source>
        <dbReference type="ARBA" id="ARBA00009254"/>
    </source>
</evidence>
<dbReference type="GO" id="GO:0003735">
    <property type="term" value="F:structural constituent of ribosome"/>
    <property type="evidence" value="ECO:0007669"/>
    <property type="project" value="InterPro"/>
</dbReference>
<dbReference type="STRING" id="216938.SHELI_v1c08660"/>
<gene>
    <name evidence="5 8" type="primary">rpmC</name>
    <name evidence="8" type="ORF">SHELI_v1c08660</name>
</gene>
<dbReference type="PANTHER" id="PTHR10916:SF0">
    <property type="entry name" value="LARGE RIBOSOMAL SUBUNIT PROTEIN UL29C"/>
    <property type="match status" value="1"/>
</dbReference>
<evidence type="ECO:0000256" key="5">
    <source>
        <dbReference type="HAMAP-Rule" id="MF_00374"/>
    </source>
</evidence>
<dbReference type="PROSITE" id="PS00579">
    <property type="entry name" value="RIBOSOMAL_L29"/>
    <property type="match status" value="1"/>
</dbReference>
<evidence type="ECO:0000313" key="8">
    <source>
        <dbReference type="EMBL" id="AOG60815.1"/>
    </source>
</evidence>
<reference evidence="8 9" key="1">
    <citation type="submission" date="2016-08" db="EMBL/GenBank/DDBJ databases">
        <title>Complete genome sequence of Spiroplasma helicoides TABS-2 (DSM 22551).</title>
        <authorList>
            <person name="Shen W.-Y."/>
            <person name="Lo W.-S."/>
            <person name="Lai Y.-C."/>
            <person name="Kuo C.-H."/>
        </authorList>
    </citation>
    <scope>NUCLEOTIDE SEQUENCE [LARGE SCALE GENOMIC DNA]</scope>
    <source>
        <strain evidence="8 9">TABS-2</strain>
    </source>
</reference>
<dbReference type="OrthoDB" id="9815192at2"/>
<dbReference type="PATRIC" id="fig|216938.3.peg.879"/>
<sequence>MSKVADQMLDLRQKSVEDLKKLYEDHRAELFALKFQAAVGSLEQTHKIKLLRRSIARIETLLKERAKAGEVVTKVIKPDYAKAVESAEQAGKEVRKKQRELIEKMQQEQYGAGSALDNDAIAAAMAAASVEDNSANQVVEVEAKKPASASKPAKSESVKEEKPAKEAAAPKAAKSTATKEAAPKTAKPAASAKKAASSSDDKIEPLLTKEPAKAKSPKAKAADVEPKEVPHGKTTAKVTKPKAVENKEPVSVETGEAKATGKGKAALGEVKTKTIKIDSVKGENIEGIELKLAKKPKQVKTYTYGSNVTEVKKQLEETSKKQEAKKTVKKTDKGAK</sequence>
<dbReference type="GO" id="GO:0006412">
    <property type="term" value="P:translation"/>
    <property type="evidence" value="ECO:0007669"/>
    <property type="project" value="UniProtKB-UniRule"/>
</dbReference>
<dbReference type="FunFam" id="1.10.287.310:FF:000001">
    <property type="entry name" value="50S ribosomal protein L29"/>
    <property type="match status" value="1"/>
</dbReference>
<dbReference type="KEGG" id="shj:SHELI_v1c08660"/>
<proteinExistence type="inferred from homology"/>
<keyword evidence="6" id="KW-0175">Coiled coil</keyword>
<dbReference type="HAMAP" id="MF_00374">
    <property type="entry name" value="Ribosomal_uL29"/>
    <property type="match status" value="1"/>
</dbReference>
<dbReference type="AlphaFoldDB" id="A0A1B3SLK2"/>
<keyword evidence="2 5" id="KW-0689">Ribosomal protein</keyword>
<dbReference type="EMBL" id="CP017015">
    <property type="protein sequence ID" value="AOG60815.1"/>
    <property type="molecule type" value="Genomic_DNA"/>
</dbReference>
<dbReference type="GO" id="GO:0022625">
    <property type="term" value="C:cytosolic large ribosomal subunit"/>
    <property type="evidence" value="ECO:0007669"/>
    <property type="project" value="TreeGrafter"/>
</dbReference>
<evidence type="ECO:0000256" key="7">
    <source>
        <dbReference type="SAM" id="MobiDB-lite"/>
    </source>
</evidence>
<comment type="similarity">
    <text evidence="1 5">Belongs to the universal ribosomal protein uL29 family.</text>
</comment>
<feature type="compositionally biased region" description="Low complexity" evidence="7">
    <location>
        <begin position="166"/>
        <end position="198"/>
    </location>
</feature>
<keyword evidence="3 5" id="KW-0687">Ribonucleoprotein</keyword>
<dbReference type="NCBIfam" id="TIGR00012">
    <property type="entry name" value="L29"/>
    <property type="match status" value="1"/>
</dbReference>
<feature type="compositionally biased region" description="Low complexity" evidence="7">
    <location>
        <begin position="253"/>
        <end position="266"/>
    </location>
</feature>
<evidence type="ECO:0000256" key="2">
    <source>
        <dbReference type="ARBA" id="ARBA00022980"/>
    </source>
</evidence>
<feature type="region of interest" description="Disordered" evidence="7">
    <location>
        <begin position="315"/>
        <end position="336"/>
    </location>
</feature>
<dbReference type="InterPro" id="IPR036049">
    <property type="entry name" value="Ribosomal_uL29_sf"/>
</dbReference>